<keyword evidence="13" id="KW-1185">Reference proteome</keyword>
<dbReference type="AlphaFoldDB" id="J1K169"/>
<dbReference type="InterPro" id="IPR039901">
    <property type="entry name" value="Kdotransferase"/>
</dbReference>
<dbReference type="PANTHER" id="PTHR42755">
    <property type="entry name" value="3-DEOXY-MANNO-OCTULOSONATE CYTIDYLYLTRANSFERASE"/>
    <property type="match status" value="1"/>
</dbReference>
<dbReference type="eggNOG" id="COG1519">
    <property type="taxonomic scope" value="Bacteria"/>
</dbReference>
<feature type="domain" description="3-deoxy-D-manno-octulosonic-acid transferase N-terminal" evidence="11">
    <location>
        <begin position="41"/>
        <end position="213"/>
    </location>
</feature>
<accession>J1K169</accession>
<comment type="subcellular location">
    <subcellularLocation>
        <location evidence="10">Cell membrane</location>
    </subcellularLocation>
</comment>
<evidence type="ECO:0000256" key="2">
    <source>
        <dbReference type="ARBA" id="ARBA00004713"/>
    </source>
</evidence>
<keyword evidence="10" id="KW-0448">Lipopolysaccharide biosynthesis</keyword>
<keyword evidence="5 10" id="KW-0808">Transferase</keyword>
<evidence type="ECO:0000256" key="10">
    <source>
        <dbReference type="RuleBase" id="RU365103"/>
    </source>
</evidence>
<feature type="active site" description="Proton acceptor" evidence="8">
    <location>
        <position position="67"/>
    </location>
</feature>
<gene>
    <name evidence="12" type="ORF">ME5_00636</name>
</gene>
<dbReference type="OrthoDB" id="9789797at2"/>
<proteinExistence type="inferred from homology"/>
<dbReference type="InterPro" id="IPR038107">
    <property type="entry name" value="Glycos_transf_N_sf"/>
</dbReference>
<dbReference type="GO" id="GO:0043842">
    <property type="term" value="F:Kdo transferase activity"/>
    <property type="evidence" value="ECO:0007669"/>
    <property type="project" value="UniProtKB-EC"/>
</dbReference>
<dbReference type="RefSeq" id="WP_008038353.1">
    <property type="nucleotide sequence ID" value="NZ_JH725147.1"/>
</dbReference>
<evidence type="ECO:0000313" key="13">
    <source>
        <dbReference type="Proteomes" id="UP000008952"/>
    </source>
</evidence>
<dbReference type="GO" id="GO:0009245">
    <property type="term" value="P:lipid A biosynthetic process"/>
    <property type="evidence" value="ECO:0007669"/>
    <property type="project" value="TreeGrafter"/>
</dbReference>
<feature type="site" description="Transition state stabilizer" evidence="9">
    <location>
        <position position="135"/>
    </location>
</feature>
<dbReference type="Gene3D" id="3.40.50.2000">
    <property type="entry name" value="Glycogen Phosphorylase B"/>
    <property type="match status" value="1"/>
</dbReference>
<dbReference type="GO" id="GO:0005886">
    <property type="term" value="C:plasma membrane"/>
    <property type="evidence" value="ECO:0007669"/>
    <property type="project" value="UniProtKB-SubCell"/>
</dbReference>
<dbReference type="HOGENOM" id="CLU_036146_1_1_5"/>
<keyword evidence="10" id="KW-0472">Membrane</keyword>
<dbReference type="EC" id="2.4.99.12" evidence="3 10"/>
<comment type="pathway">
    <text evidence="2 10">Bacterial outer membrane biogenesis; LPS core biosynthesis.</text>
</comment>
<comment type="function">
    <text evidence="1 10">Involved in lipopolysaccharide (LPS) biosynthesis. Catalyzes the transfer of 3-deoxy-D-manno-octulosonate (Kdo) residue(s) from CMP-Kdo to lipid IV(A), the tetraacyldisaccharide-1,4'-bisphosphate precursor of lipid A.</text>
</comment>
<evidence type="ECO:0000256" key="6">
    <source>
        <dbReference type="ARBA" id="ARBA00031445"/>
    </source>
</evidence>
<protein>
    <recommendedName>
        <fullName evidence="4 10">3-deoxy-D-manno-octulosonic acid transferase</fullName>
        <shortName evidence="10">Kdo transferase</shortName>
        <ecNumber evidence="3 10">2.4.99.12</ecNumber>
    </recommendedName>
    <alternativeName>
        <fullName evidence="6 10">Lipid IV(A) 3-deoxy-D-manno-octulosonic acid transferase</fullName>
    </alternativeName>
</protein>
<dbReference type="GO" id="GO:0009244">
    <property type="term" value="P:lipopolysaccharide core region biosynthetic process"/>
    <property type="evidence" value="ECO:0007669"/>
    <property type="project" value="UniProtKB-UniRule"/>
</dbReference>
<evidence type="ECO:0000313" key="12">
    <source>
        <dbReference type="EMBL" id="EJF90800.1"/>
    </source>
</evidence>
<evidence type="ECO:0000256" key="3">
    <source>
        <dbReference type="ARBA" id="ARBA00012621"/>
    </source>
</evidence>
<keyword evidence="10" id="KW-1003">Cell membrane</keyword>
<organism evidence="12 13">
    <name type="scientific">Bartonella tamiae Th239</name>
    <dbReference type="NCBI Taxonomy" id="1094558"/>
    <lineage>
        <taxon>Bacteria</taxon>
        <taxon>Pseudomonadati</taxon>
        <taxon>Pseudomonadota</taxon>
        <taxon>Alphaproteobacteria</taxon>
        <taxon>Hyphomicrobiales</taxon>
        <taxon>Bartonellaceae</taxon>
        <taxon>Bartonella</taxon>
    </lineage>
</organism>
<dbReference type="Gene3D" id="3.40.50.11720">
    <property type="entry name" value="3-Deoxy-D-manno-octulosonic-acid transferase, N-terminal domain"/>
    <property type="match status" value="1"/>
</dbReference>
<dbReference type="EMBL" id="AIMB01000005">
    <property type="protein sequence ID" value="EJF90800.1"/>
    <property type="molecule type" value="Genomic_DNA"/>
</dbReference>
<comment type="similarity">
    <text evidence="10">Belongs to the glycosyltransferase group 1 family.</text>
</comment>
<dbReference type="UniPathway" id="UPA00958"/>
<dbReference type="STRING" id="1094558.ME5_00636"/>
<evidence type="ECO:0000256" key="1">
    <source>
        <dbReference type="ARBA" id="ARBA00003394"/>
    </source>
</evidence>
<sequence>MEFKARAALSLYRLAGHCLRPIVPLYLSMRAARGKEDHRRKQERLGCSKITRPQGPLIWLHAASIGETLALVPLIDRILSQNIHVLLTTGTVTSANLIENRFGQRLIHQYAPLDIHSAIQRFLNHWTPDLALVCESEVWPLRIDSLAKRKIPQLMINAHMSERSFNHWKKRPALATHIFHKIDVAIGQSDNDAEQYHALGVKHVAVSGNLKADVAPIENTALLQTYREAIGKRRVWAAISTHEGEERIAAEVHAALKTRLPDLLTIIVPRHPERTETILDMLNDKNLIVAQRSQNDLITKDTDIFMGDSVGEMGLFLRLAKVAFIGKSLSDKGGHNPLEPALLGTAILTGPHIQNFQDTFEEFFAQKAARSVVDATQLAVQVNTLLTHEPMRRVMVDAAYHTATNMSGALERTLHVLHPFIQPLILQARLTPQGGGYGE</sequence>
<evidence type="ECO:0000256" key="8">
    <source>
        <dbReference type="PIRSR" id="PIRSR639901-1"/>
    </source>
</evidence>
<reference evidence="12 13" key="1">
    <citation type="submission" date="2012-03" db="EMBL/GenBank/DDBJ databases">
        <title>The Genome Sequence of Bartonella tamiae Th239.</title>
        <authorList>
            <consortium name="The Broad Institute Genome Sequencing Platform"/>
            <consortium name="The Broad Institute Genome Sequencing Center for Infectious Disease"/>
            <person name="Feldgarden M."/>
            <person name="Kirby J."/>
            <person name="Kosoy M."/>
            <person name="Birtles R."/>
            <person name="Probert W.S."/>
            <person name="Chiaraviglio L."/>
            <person name="Young S.K."/>
            <person name="Zeng Q."/>
            <person name="Gargeya S."/>
            <person name="Fitzgerald M."/>
            <person name="Haas B."/>
            <person name="Abouelleil A."/>
            <person name="Alvarado L."/>
            <person name="Arachchi H.M."/>
            <person name="Berlin A."/>
            <person name="Chapman S.B."/>
            <person name="Gearin G."/>
            <person name="Goldberg J."/>
            <person name="Griggs A."/>
            <person name="Gujja S."/>
            <person name="Hansen M."/>
            <person name="Heiman D."/>
            <person name="Howarth C."/>
            <person name="Larimer J."/>
            <person name="Lui A."/>
            <person name="MacDonald P.J.P."/>
            <person name="McCowen C."/>
            <person name="Montmayeur A."/>
            <person name="Murphy C."/>
            <person name="Neiman D."/>
            <person name="Pearson M."/>
            <person name="Priest M."/>
            <person name="Roberts A."/>
            <person name="Saif S."/>
            <person name="Shea T."/>
            <person name="Sisk P."/>
            <person name="Stolte C."/>
            <person name="Sykes S."/>
            <person name="Wortman J."/>
            <person name="Nusbaum C."/>
            <person name="Birren B."/>
        </authorList>
    </citation>
    <scope>NUCLEOTIDE SEQUENCE [LARGE SCALE GENOMIC DNA]</scope>
    <source>
        <strain evidence="12 13">Th239</strain>
    </source>
</reference>
<feature type="site" description="Transition state stabilizer" evidence="9">
    <location>
        <position position="211"/>
    </location>
</feature>
<comment type="catalytic activity">
    <reaction evidence="7 10">
        <text>lipid IVA (E. coli) + CMP-3-deoxy-beta-D-manno-octulosonate = alpha-Kdo-(2-&gt;6)-lipid IVA (E. coli) + CMP + H(+)</text>
        <dbReference type="Rhea" id="RHEA:28066"/>
        <dbReference type="ChEBI" id="CHEBI:15378"/>
        <dbReference type="ChEBI" id="CHEBI:58603"/>
        <dbReference type="ChEBI" id="CHEBI:60364"/>
        <dbReference type="ChEBI" id="CHEBI:60377"/>
        <dbReference type="ChEBI" id="CHEBI:85987"/>
        <dbReference type="EC" id="2.4.99.12"/>
    </reaction>
</comment>
<dbReference type="Pfam" id="PF04413">
    <property type="entry name" value="Glycos_transf_N"/>
    <property type="match status" value="1"/>
</dbReference>
<dbReference type="Proteomes" id="UP000008952">
    <property type="component" value="Unassembled WGS sequence"/>
</dbReference>
<evidence type="ECO:0000259" key="11">
    <source>
        <dbReference type="Pfam" id="PF04413"/>
    </source>
</evidence>
<evidence type="ECO:0000256" key="9">
    <source>
        <dbReference type="PIRSR" id="PIRSR639901-2"/>
    </source>
</evidence>
<dbReference type="PANTHER" id="PTHR42755:SF1">
    <property type="entry name" value="3-DEOXY-D-MANNO-OCTULOSONIC ACID TRANSFERASE, MITOCHONDRIAL-RELATED"/>
    <property type="match status" value="1"/>
</dbReference>
<dbReference type="PATRIC" id="fig|1094558.3.peg.696"/>
<evidence type="ECO:0000256" key="5">
    <source>
        <dbReference type="ARBA" id="ARBA00022679"/>
    </source>
</evidence>
<evidence type="ECO:0000256" key="7">
    <source>
        <dbReference type="ARBA" id="ARBA00049183"/>
    </source>
</evidence>
<dbReference type="InterPro" id="IPR007507">
    <property type="entry name" value="Glycos_transf_N"/>
</dbReference>
<comment type="caution">
    <text evidence="12">The sequence shown here is derived from an EMBL/GenBank/DDBJ whole genome shotgun (WGS) entry which is preliminary data.</text>
</comment>
<name>J1K169_9HYPH</name>
<evidence type="ECO:0000256" key="4">
    <source>
        <dbReference type="ARBA" id="ARBA00019077"/>
    </source>
</evidence>
<dbReference type="NCBIfam" id="NF004387">
    <property type="entry name" value="PRK05749.1-3"/>
    <property type="match status" value="1"/>
</dbReference>